<proteinExistence type="predicted"/>
<evidence type="ECO:0000313" key="2">
    <source>
        <dbReference type="EMBL" id="TQV85406.1"/>
    </source>
</evidence>
<dbReference type="Proteomes" id="UP000315439">
    <property type="component" value="Unassembled WGS sequence"/>
</dbReference>
<keyword evidence="1" id="KW-0812">Transmembrane</keyword>
<feature type="transmembrane region" description="Helical" evidence="1">
    <location>
        <begin position="12"/>
        <end position="30"/>
    </location>
</feature>
<name>A0A545U7G1_9GAMM</name>
<reference evidence="2 3" key="1">
    <citation type="submission" date="2019-07" db="EMBL/GenBank/DDBJ databases">
        <title>Draft genome for Aliikangiella sp. M105.</title>
        <authorList>
            <person name="Wang G."/>
        </authorList>
    </citation>
    <scope>NUCLEOTIDE SEQUENCE [LARGE SCALE GENOMIC DNA]</scope>
    <source>
        <strain evidence="2 3">M105</strain>
    </source>
</reference>
<evidence type="ECO:0000313" key="3">
    <source>
        <dbReference type="Proteomes" id="UP000315439"/>
    </source>
</evidence>
<evidence type="ECO:0000256" key="1">
    <source>
        <dbReference type="SAM" id="Phobius"/>
    </source>
</evidence>
<keyword evidence="3" id="KW-1185">Reference proteome</keyword>
<keyword evidence="1" id="KW-0472">Membrane</keyword>
<gene>
    <name evidence="2" type="ORF">FLL46_19770</name>
</gene>
<organism evidence="2 3">
    <name type="scientific">Aliikangiella coralliicola</name>
    <dbReference type="NCBI Taxonomy" id="2592383"/>
    <lineage>
        <taxon>Bacteria</taxon>
        <taxon>Pseudomonadati</taxon>
        <taxon>Pseudomonadota</taxon>
        <taxon>Gammaproteobacteria</taxon>
        <taxon>Oceanospirillales</taxon>
        <taxon>Pleioneaceae</taxon>
        <taxon>Aliikangiella</taxon>
    </lineage>
</organism>
<keyword evidence="1" id="KW-1133">Transmembrane helix</keyword>
<accession>A0A545U7G1</accession>
<protein>
    <submittedName>
        <fullName evidence="2">Uncharacterized protein</fullName>
    </submittedName>
</protein>
<dbReference type="OrthoDB" id="1027826at2"/>
<dbReference type="EMBL" id="VIKS01000012">
    <property type="protein sequence ID" value="TQV85406.1"/>
    <property type="molecule type" value="Genomic_DNA"/>
</dbReference>
<dbReference type="RefSeq" id="WP_142933083.1">
    <property type="nucleotide sequence ID" value="NZ_ML660168.1"/>
</dbReference>
<sequence length="306" mass="34524">MKLFTKQAPTNLALPVAIVVTSILAVMSYYRLPPMELLYKWGNTLRAGAEASDKNELVYAVVDKRQDSHTGPTLTIDLRKGRYFTWPQYAIWVEDIEGNFIQPIYVTSKLAKNNFVNKVTKIDSNIVFDSHVFLSGDVDLSTTFESGVFPESKTERARPESLPVFLYKNMSSTNDDKLIPDGDSAIADAYTGATINQSILLTSNLNTRVKNRFKIRLEINTSFDFNEFYSSDRFPNDRIYSGDGYSAQPSLVYEAIISLDDTQKLYAMELIGRGHHSGKDGNIYPDLENITTAREIIDRVIVEVNN</sequence>
<dbReference type="AlphaFoldDB" id="A0A545U7G1"/>
<comment type="caution">
    <text evidence="2">The sequence shown here is derived from an EMBL/GenBank/DDBJ whole genome shotgun (WGS) entry which is preliminary data.</text>
</comment>